<dbReference type="Gene3D" id="3.90.1200.10">
    <property type="match status" value="1"/>
</dbReference>
<organism evidence="1 2">
    <name type="scientific">Nguyenibacter vanlangensis</name>
    <dbReference type="NCBI Taxonomy" id="1216886"/>
    <lineage>
        <taxon>Bacteria</taxon>
        <taxon>Pseudomonadati</taxon>
        <taxon>Pseudomonadota</taxon>
        <taxon>Alphaproteobacteria</taxon>
        <taxon>Acetobacterales</taxon>
        <taxon>Acetobacteraceae</taxon>
        <taxon>Nguyenibacter</taxon>
    </lineage>
</organism>
<evidence type="ECO:0000313" key="1">
    <source>
        <dbReference type="EMBL" id="XAE41342.1"/>
    </source>
</evidence>
<evidence type="ECO:0000313" key="2">
    <source>
        <dbReference type="Proteomes" id="UP001449795"/>
    </source>
</evidence>
<accession>A0ABZ3D0Q8</accession>
<keyword evidence="2" id="KW-1185">Reference proteome</keyword>
<dbReference type="RefSeq" id="WP_342627296.1">
    <property type="nucleotide sequence ID" value="NZ_CP152276.1"/>
</dbReference>
<proteinExistence type="predicted"/>
<dbReference type="InterPro" id="IPR011009">
    <property type="entry name" value="Kinase-like_dom_sf"/>
</dbReference>
<reference evidence="1 2" key="1">
    <citation type="submission" date="2024-04" db="EMBL/GenBank/DDBJ databases">
        <title>Complete genome sequence of Nguyenibacter vanlangesis HBCM-1154, a strain capable of nitrogen fixation, IAA production, and phosphorus solubilization isolated from sugarcane soil.</title>
        <authorList>
            <person name="MY HANH P."/>
        </authorList>
    </citation>
    <scope>NUCLEOTIDE SEQUENCE [LARGE SCALE GENOMIC DNA]</scope>
    <source>
        <strain evidence="1 2">HBCM 1154</strain>
    </source>
</reference>
<dbReference type="SUPFAM" id="SSF56112">
    <property type="entry name" value="Protein kinase-like (PK-like)"/>
    <property type="match status" value="1"/>
</dbReference>
<dbReference type="Proteomes" id="UP001449795">
    <property type="component" value="Chromosome"/>
</dbReference>
<dbReference type="EMBL" id="CP152276">
    <property type="protein sequence ID" value="XAE41342.1"/>
    <property type="molecule type" value="Genomic_DNA"/>
</dbReference>
<protein>
    <recommendedName>
        <fullName evidence="3">Aminoglycoside phosphotransferase domain-containing protein</fullName>
    </recommendedName>
</protein>
<name>A0ABZ3D0Q8_9PROT</name>
<evidence type="ECO:0008006" key="3">
    <source>
        <dbReference type="Google" id="ProtNLM"/>
    </source>
</evidence>
<gene>
    <name evidence="1" type="ORF">AAC691_13620</name>
</gene>
<sequence length="293" mass="31779">MAEGALVPTEDVIACVTGIIGWRPDAWLPVRGGYTPAARYVIVSGQRRAFVKIATNDVTARALRAEAGAYMAVAARFRPAFYGWADHGARPVLVIEALQDARWPPPWRDGDVEQVREMLGALHRSEAALPAHAQVHGGQHAGWNSVAHDPSAFLSLGLADQAWLDRALPLLVAAEAQCSTVGNAVTHWDVRSDNIALLNDGPRLVDWSEACLSNPRLDLGFWLPSLHFEGGPPPEHILPDAPDVAAWVSGYFAARAGLPIIPHAPFVRRIQRQQLATALSWAQRALGLPPLRD</sequence>